<feature type="chain" id="PRO_5031169486" description="Secreted protein" evidence="2">
    <location>
        <begin position="19"/>
        <end position="197"/>
    </location>
</feature>
<proteinExistence type="predicted"/>
<gene>
    <name evidence="3" type="ORF">OAUR00152_LOCUS11411</name>
</gene>
<name>A0A7S4IHG2_9STRA</name>
<protein>
    <recommendedName>
        <fullName evidence="4">Secreted protein</fullName>
    </recommendedName>
</protein>
<evidence type="ECO:0000256" key="1">
    <source>
        <dbReference type="SAM" id="MobiDB-lite"/>
    </source>
</evidence>
<keyword evidence="2" id="KW-0732">Signal</keyword>
<feature type="compositionally biased region" description="Low complexity" evidence="1">
    <location>
        <begin position="112"/>
        <end position="129"/>
    </location>
</feature>
<feature type="region of interest" description="Disordered" evidence="1">
    <location>
        <begin position="100"/>
        <end position="138"/>
    </location>
</feature>
<evidence type="ECO:0008006" key="4">
    <source>
        <dbReference type="Google" id="ProtNLM"/>
    </source>
</evidence>
<sequence>MPILLAILLWIFNAFHQGNNVERSIANLCLMAFFFLLCPGEYCKGGTDTLSSPFRLLHVDFFIGERRFRGHQRRLSETIINAADTTSLCFNNQKTRSAGKRWSTASPCTIGPTPSGSSAIRSSTSAPTAPRRHPSLRGARRQMVEAHLVGRNHGGSANIGTRDWTRARCVLKGNLNPLYAVRRRHGPAPCRCRRRTH</sequence>
<dbReference type="EMBL" id="HBKQ01016912">
    <property type="protein sequence ID" value="CAE2229563.1"/>
    <property type="molecule type" value="Transcribed_RNA"/>
</dbReference>
<dbReference type="AlphaFoldDB" id="A0A7S4IHG2"/>
<accession>A0A7S4IHG2</accession>
<evidence type="ECO:0000256" key="2">
    <source>
        <dbReference type="SAM" id="SignalP"/>
    </source>
</evidence>
<evidence type="ECO:0000313" key="3">
    <source>
        <dbReference type="EMBL" id="CAE2229563.1"/>
    </source>
</evidence>
<feature type="signal peptide" evidence="2">
    <location>
        <begin position="1"/>
        <end position="18"/>
    </location>
</feature>
<reference evidence="3" key="1">
    <citation type="submission" date="2021-01" db="EMBL/GenBank/DDBJ databases">
        <authorList>
            <person name="Corre E."/>
            <person name="Pelletier E."/>
            <person name="Niang G."/>
            <person name="Scheremetjew M."/>
            <person name="Finn R."/>
            <person name="Kale V."/>
            <person name="Holt S."/>
            <person name="Cochrane G."/>
            <person name="Meng A."/>
            <person name="Brown T."/>
            <person name="Cohen L."/>
        </authorList>
    </citation>
    <scope>NUCLEOTIDE SEQUENCE</scope>
    <source>
        <strain evidence="3">Isolate 1302-5</strain>
    </source>
</reference>
<organism evidence="3">
    <name type="scientific">Odontella aurita</name>
    <dbReference type="NCBI Taxonomy" id="265563"/>
    <lineage>
        <taxon>Eukaryota</taxon>
        <taxon>Sar</taxon>
        <taxon>Stramenopiles</taxon>
        <taxon>Ochrophyta</taxon>
        <taxon>Bacillariophyta</taxon>
        <taxon>Mediophyceae</taxon>
        <taxon>Biddulphiophycidae</taxon>
        <taxon>Eupodiscales</taxon>
        <taxon>Odontellaceae</taxon>
        <taxon>Odontella</taxon>
    </lineage>
</organism>